<protein>
    <recommendedName>
        <fullName evidence="3">Glucose-methanol-choline oxidoreductase N-terminal domain-containing protein</fullName>
    </recommendedName>
</protein>
<accession>A0A9E3H2M6</accession>
<dbReference type="EMBL" id="JAHHHW010000005">
    <property type="protein sequence ID" value="MBW4430264.1"/>
    <property type="molecule type" value="Genomic_DNA"/>
</dbReference>
<reference evidence="1" key="2">
    <citation type="journal article" date="2022" name="Microbiol. Resour. Announc.">
        <title>Metagenome Sequencing to Explore Phylogenomics of Terrestrial Cyanobacteria.</title>
        <authorList>
            <person name="Ward R.D."/>
            <person name="Stajich J.E."/>
            <person name="Johansen J.R."/>
            <person name="Huntemann M."/>
            <person name="Clum A."/>
            <person name="Foster B."/>
            <person name="Foster B."/>
            <person name="Roux S."/>
            <person name="Palaniappan K."/>
            <person name="Varghese N."/>
            <person name="Mukherjee S."/>
            <person name="Reddy T.B.K."/>
            <person name="Daum C."/>
            <person name="Copeland A."/>
            <person name="Chen I.A."/>
            <person name="Ivanova N.N."/>
            <person name="Kyrpides N.C."/>
            <person name="Shapiro N."/>
            <person name="Eloe-Fadrosh E.A."/>
            <person name="Pietrasiak N."/>
        </authorList>
    </citation>
    <scope>NUCLEOTIDE SEQUENCE</scope>
    <source>
        <strain evidence="1">HA4357-MV3</strain>
    </source>
</reference>
<dbReference type="AlphaFoldDB" id="A0A9E3H2M6"/>
<sequence>MIIDAQTIAEDTVVDSDICIVGSGAAGITLAKEFLGTSYRVCLLESGGLEPDELTQSLSEGYPL</sequence>
<dbReference type="Proteomes" id="UP000813215">
    <property type="component" value="Unassembled WGS sequence"/>
</dbReference>
<dbReference type="SUPFAM" id="SSF51905">
    <property type="entry name" value="FAD/NAD(P)-binding domain"/>
    <property type="match status" value="1"/>
</dbReference>
<evidence type="ECO:0000313" key="2">
    <source>
        <dbReference type="Proteomes" id="UP000813215"/>
    </source>
</evidence>
<dbReference type="Gene3D" id="3.50.50.60">
    <property type="entry name" value="FAD/NAD(P)-binding domain"/>
    <property type="match status" value="1"/>
</dbReference>
<dbReference type="InterPro" id="IPR036188">
    <property type="entry name" value="FAD/NAD-bd_sf"/>
</dbReference>
<comment type="caution">
    <text evidence="1">The sequence shown here is derived from an EMBL/GenBank/DDBJ whole genome shotgun (WGS) entry which is preliminary data.</text>
</comment>
<reference evidence="1" key="1">
    <citation type="submission" date="2021-05" db="EMBL/GenBank/DDBJ databases">
        <authorList>
            <person name="Pietrasiak N."/>
            <person name="Ward R."/>
            <person name="Stajich J.E."/>
            <person name="Kurbessoian T."/>
        </authorList>
    </citation>
    <scope>NUCLEOTIDE SEQUENCE</scope>
    <source>
        <strain evidence="1">HA4357-MV3</strain>
    </source>
</reference>
<gene>
    <name evidence="1" type="ORF">KME28_00435</name>
</gene>
<evidence type="ECO:0000313" key="1">
    <source>
        <dbReference type="EMBL" id="MBW4430264.1"/>
    </source>
</evidence>
<proteinExistence type="predicted"/>
<organism evidence="1 2">
    <name type="scientific">Pelatocladus maniniholoensis HA4357-MV3</name>
    <dbReference type="NCBI Taxonomy" id="1117104"/>
    <lineage>
        <taxon>Bacteria</taxon>
        <taxon>Bacillati</taxon>
        <taxon>Cyanobacteriota</taxon>
        <taxon>Cyanophyceae</taxon>
        <taxon>Nostocales</taxon>
        <taxon>Nostocaceae</taxon>
        <taxon>Pelatocladus</taxon>
    </lineage>
</organism>
<name>A0A9E3H2M6_9NOST</name>
<evidence type="ECO:0008006" key="3">
    <source>
        <dbReference type="Google" id="ProtNLM"/>
    </source>
</evidence>